<evidence type="ECO:0000313" key="2">
    <source>
        <dbReference type="Proteomes" id="UP001231649"/>
    </source>
</evidence>
<reference evidence="1" key="1">
    <citation type="submission" date="2023-03" db="EMBL/GenBank/DDBJ databases">
        <title>Chromosome-level genomes of two armyworms, Mythimna separata and Mythimna loreyi, provide insights into the biosynthesis and reception of sex pheromones.</title>
        <authorList>
            <person name="Zhao H."/>
        </authorList>
    </citation>
    <scope>NUCLEOTIDE SEQUENCE</scope>
    <source>
        <strain evidence="1">BeijingLab</strain>
    </source>
</reference>
<evidence type="ECO:0000313" key="1">
    <source>
        <dbReference type="EMBL" id="KAJ8721021.1"/>
    </source>
</evidence>
<proteinExistence type="predicted"/>
<organism evidence="1 2">
    <name type="scientific">Mythimna loreyi</name>
    <dbReference type="NCBI Taxonomy" id="667449"/>
    <lineage>
        <taxon>Eukaryota</taxon>
        <taxon>Metazoa</taxon>
        <taxon>Ecdysozoa</taxon>
        <taxon>Arthropoda</taxon>
        <taxon>Hexapoda</taxon>
        <taxon>Insecta</taxon>
        <taxon>Pterygota</taxon>
        <taxon>Neoptera</taxon>
        <taxon>Endopterygota</taxon>
        <taxon>Lepidoptera</taxon>
        <taxon>Glossata</taxon>
        <taxon>Ditrysia</taxon>
        <taxon>Noctuoidea</taxon>
        <taxon>Noctuidae</taxon>
        <taxon>Noctuinae</taxon>
        <taxon>Hadenini</taxon>
        <taxon>Mythimna</taxon>
    </lineage>
</organism>
<name>A0ACC2QPW1_9NEOP</name>
<gene>
    <name evidence="1" type="ORF">PYW08_006486</name>
</gene>
<sequence length="68" mass="7641">MEKLRFKFEVQGSADGKTNVICITTIETPDGRVYEIPDELKPAKEDVEDLPSDVESDFEDDDSESDSD</sequence>
<protein>
    <submittedName>
        <fullName evidence="1">Uncharacterized protein</fullName>
    </submittedName>
</protein>
<accession>A0ACC2QPW1</accession>
<dbReference type="EMBL" id="CM056795">
    <property type="protein sequence ID" value="KAJ8721021.1"/>
    <property type="molecule type" value="Genomic_DNA"/>
</dbReference>
<keyword evidence="2" id="KW-1185">Reference proteome</keyword>
<comment type="caution">
    <text evidence="1">The sequence shown here is derived from an EMBL/GenBank/DDBJ whole genome shotgun (WGS) entry which is preliminary data.</text>
</comment>
<dbReference type="Proteomes" id="UP001231649">
    <property type="component" value="Chromosome 19"/>
</dbReference>